<keyword evidence="5" id="KW-1185">Reference proteome</keyword>
<dbReference type="EMBL" id="RFFH01000011">
    <property type="protein sequence ID" value="RMI30157.1"/>
    <property type="molecule type" value="Genomic_DNA"/>
</dbReference>
<comment type="caution">
    <text evidence="4">The sequence shown here is derived from an EMBL/GenBank/DDBJ whole genome shotgun (WGS) entry which is preliminary data.</text>
</comment>
<evidence type="ECO:0000256" key="2">
    <source>
        <dbReference type="SAM" id="MobiDB-lite"/>
    </source>
</evidence>
<evidence type="ECO:0000256" key="1">
    <source>
        <dbReference type="ARBA" id="ARBA00008812"/>
    </source>
</evidence>
<dbReference type="InterPro" id="IPR036761">
    <property type="entry name" value="TTHA0802/YceI-like_sf"/>
</dbReference>
<dbReference type="PANTHER" id="PTHR34406:SF1">
    <property type="entry name" value="PROTEIN YCEI"/>
    <property type="match status" value="1"/>
</dbReference>
<gene>
    <name evidence="4" type="ORF">EBN03_23335</name>
</gene>
<dbReference type="PANTHER" id="PTHR34406">
    <property type="entry name" value="PROTEIN YCEI"/>
    <property type="match status" value="1"/>
</dbReference>
<organism evidence="4 5">
    <name type="scientific">Nocardia stercoris</name>
    <dbReference type="NCBI Taxonomy" id="2483361"/>
    <lineage>
        <taxon>Bacteria</taxon>
        <taxon>Bacillati</taxon>
        <taxon>Actinomycetota</taxon>
        <taxon>Actinomycetes</taxon>
        <taxon>Mycobacteriales</taxon>
        <taxon>Nocardiaceae</taxon>
        <taxon>Nocardia</taxon>
    </lineage>
</organism>
<protein>
    <submittedName>
        <fullName evidence="4">YceI family protein</fullName>
    </submittedName>
</protein>
<evidence type="ECO:0000259" key="3">
    <source>
        <dbReference type="Pfam" id="PF04264"/>
    </source>
</evidence>
<feature type="compositionally biased region" description="Low complexity" evidence="2">
    <location>
        <begin position="273"/>
        <end position="290"/>
    </location>
</feature>
<evidence type="ECO:0000313" key="5">
    <source>
        <dbReference type="Proteomes" id="UP000279275"/>
    </source>
</evidence>
<feature type="region of interest" description="Disordered" evidence="2">
    <location>
        <begin position="268"/>
        <end position="290"/>
    </location>
</feature>
<feature type="domain" description="Lipid/polyisoprenoid-binding YceI-like" evidence="3">
    <location>
        <begin position="16"/>
        <end position="93"/>
    </location>
</feature>
<name>A0A3M2KX86_9NOCA</name>
<dbReference type="SUPFAM" id="SSF101874">
    <property type="entry name" value="YceI-like"/>
    <property type="match status" value="1"/>
</dbReference>
<dbReference type="Pfam" id="PF04264">
    <property type="entry name" value="YceI"/>
    <property type="match status" value="1"/>
</dbReference>
<dbReference type="InterPro" id="IPR007372">
    <property type="entry name" value="Lipid/polyisoprenoid-bd_YceI"/>
</dbReference>
<proteinExistence type="inferred from homology"/>
<dbReference type="Gene3D" id="2.40.128.110">
    <property type="entry name" value="Lipid/polyisoprenoid-binding, YceI-like"/>
    <property type="match status" value="1"/>
</dbReference>
<comment type="similarity">
    <text evidence="1">Belongs to the UPF0312 family.</text>
</comment>
<reference evidence="4 5" key="1">
    <citation type="submission" date="2018-10" db="EMBL/GenBank/DDBJ databases">
        <title>Isolation from cow dung.</title>
        <authorList>
            <person name="Ling L."/>
        </authorList>
    </citation>
    <scope>NUCLEOTIDE SEQUENCE [LARGE SCALE GENOMIC DNA]</scope>
    <source>
        <strain evidence="4 5">NEAU-LL90</strain>
    </source>
</reference>
<sequence length="290" mass="31202">MGGQPARRQAVATPAFRSEPFPVGPRFQVTGEVTLAGVTRPLTLEVTVRGLRAGSDKLRFTATGTILRSDFRVAAGVPNAMLSDKFDIELDIEVTAPQLNPLRWAAATVRLPIVADNRTIGNLRPHRGRRFLILRFLESNNARASRSSYECVSRRWSHCPMARAAGFKSPRHWTAVIFVRHTGWGPTFRYAPGGDLNSAAHGMVPYSGAIRRGLENPIPALDVVQRKSPSGSSSARMDRSLSASTARTFVTATAAAATVAARRIQRPRERTRPGPGTTVIVGSAGAAAAA</sequence>
<dbReference type="Proteomes" id="UP000279275">
    <property type="component" value="Unassembled WGS sequence"/>
</dbReference>
<dbReference type="AlphaFoldDB" id="A0A3M2KX86"/>
<evidence type="ECO:0000313" key="4">
    <source>
        <dbReference type="EMBL" id="RMI30157.1"/>
    </source>
</evidence>
<accession>A0A3M2KX86</accession>